<gene>
    <name evidence="4" type="primary">iolG_2</name>
    <name evidence="4" type="ORF">ETAA8_01390</name>
</gene>
<keyword evidence="1" id="KW-0732">Signal</keyword>
<dbReference type="OrthoDB" id="255433at2"/>
<dbReference type="RefSeq" id="WP_145083392.1">
    <property type="nucleotide sequence ID" value="NZ_CP036274.1"/>
</dbReference>
<organism evidence="4 5">
    <name type="scientific">Anatilimnocola aggregata</name>
    <dbReference type="NCBI Taxonomy" id="2528021"/>
    <lineage>
        <taxon>Bacteria</taxon>
        <taxon>Pseudomonadati</taxon>
        <taxon>Planctomycetota</taxon>
        <taxon>Planctomycetia</taxon>
        <taxon>Pirellulales</taxon>
        <taxon>Pirellulaceae</taxon>
        <taxon>Anatilimnocola</taxon>
    </lineage>
</organism>
<reference evidence="4 5" key="1">
    <citation type="submission" date="2019-02" db="EMBL/GenBank/DDBJ databases">
        <title>Deep-cultivation of Planctomycetes and their phenomic and genomic characterization uncovers novel biology.</title>
        <authorList>
            <person name="Wiegand S."/>
            <person name="Jogler M."/>
            <person name="Boedeker C."/>
            <person name="Pinto D."/>
            <person name="Vollmers J."/>
            <person name="Rivas-Marin E."/>
            <person name="Kohn T."/>
            <person name="Peeters S.H."/>
            <person name="Heuer A."/>
            <person name="Rast P."/>
            <person name="Oberbeckmann S."/>
            <person name="Bunk B."/>
            <person name="Jeske O."/>
            <person name="Meyerdierks A."/>
            <person name="Storesund J.E."/>
            <person name="Kallscheuer N."/>
            <person name="Luecker S."/>
            <person name="Lage O.M."/>
            <person name="Pohl T."/>
            <person name="Merkel B.J."/>
            <person name="Hornburger P."/>
            <person name="Mueller R.-W."/>
            <person name="Bruemmer F."/>
            <person name="Labrenz M."/>
            <person name="Spormann A.M."/>
            <person name="Op den Camp H."/>
            <person name="Overmann J."/>
            <person name="Amann R."/>
            <person name="Jetten M.S.M."/>
            <person name="Mascher T."/>
            <person name="Medema M.H."/>
            <person name="Devos D.P."/>
            <person name="Kaster A.-K."/>
            <person name="Ovreas L."/>
            <person name="Rohde M."/>
            <person name="Galperin M.Y."/>
            <person name="Jogler C."/>
        </authorList>
    </citation>
    <scope>NUCLEOTIDE SEQUENCE [LARGE SCALE GENOMIC DNA]</scope>
    <source>
        <strain evidence="4 5">ETA_A8</strain>
    </source>
</reference>
<feature type="chain" id="PRO_5021887593" evidence="1">
    <location>
        <begin position="40"/>
        <end position="478"/>
    </location>
</feature>
<keyword evidence="5" id="KW-1185">Reference proteome</keyword>
<proteinExistence type="predicted"/>
<dbReference type="Proteomes" id="UP000315017">
    <property type="component" value="Chromosome"/>
</dbReference>
<accession>A0A517Y493</accession>
<dbReference type="PROSITE" id="PS51318">
    <property type="entry name" value="TAT"/>
    <property type="match status" value="1"/>
</dbReference>
<feature type="domain" description="Gfo/Idh/MocA-like oxidoreductase bacterial type C-terminal" evidence="3">
    <location>
        <begin position="216"/>
        <end position="282"/>
    </location>
</feature>
<dbReference type="InterPro" id="IPR050463">
    <property type="entry name" value="Gfo/Idh/MocA_oxidrdct_glycsds"/>
</dbReference>
<dbReference type="GO" id="GO:0050112">
    <property type="term" value="F:inositol 2-dehydrogenase (NAD+) activity"/>
    <property type="evidence" value="ECO:0007669"/>
    <property type="project" value="UniProtKB-EC"/>
</dbReference>
<dbReference type="SUPFAM" id="SSF55347">
    <property type="entry name" value="Glyceraldehyde-3-phosphate dehydrogenase-like, C-terminal domain"/>
    <property type="match status" value="1"/>
</dbReference>
<evidence type="ECO:0000256" key="1">
    <source>
        <dbReference type="SAM" id="SignalP"/>
    </source>
</evidence>
<evidence type="ECO:0000259" key="3">
    <source>
        <dbReference type="Pfam" id="PF19051"/>
    </source>
</evidence>
<dbReference type="Pfam" id="PF01408">
    <property type="entry name" value="GFO_IDH_MocA"/>
    <property type="match status" value="1"/>
</dbReference>
<dbReference type="AlphaFoldDB" id="A0A517Y493"/>
<dbReference type="EMBL" id="CP036274">
    <property type="protein sequence ID" value="QDU25078.1"/>
    <property type="molecule type" value="Genomic_DNA"/>
</dbReference>
<feature type="signal peptide" evidence="1">
    <location>
        <begin position="1"/>
        <end position="39"/>
    </location>
</feature>
<dbReference type="Pfam" id="PF19051">
    <property type="entry name" value="GFO_IDH_MocA_C2"/>
    <property type="match status" value="1"/>
</dbReference>
<dbReference type="InterPro" id="IPR000683">
    <property type="entry name" value="Gfo/Idh/MocA-like_OxRdtase_N"/>
</dbReference>
<sequence precursor="true">MTDNISRSQSRRTFLQNSARAAGGLSAAALLAGPTSVYAAEAKEKVNCVVIGCGGRGQSHIGTSLSQNLVAIVDADEKQLDSTRNSIKNKNAALADKVQTFTDYRTMFDKLGKQIDAVFIATPNHQHALPSLMAMQLGIGVYCEKPLCHTVDEARQMSAFAAKYKVPTQMGNQGHCDEGYRRLCEYVWAGAIGKITETHSWSNRANGGIGARPPALTVPTGLNWDSWIGPAPFRDYHVDLHKHEWHGWYDFGNGSLGNMGCHVLDGVYWALKLEHPTTVEVEQMSGGTKERLPTGTRIRWDFPARGDMPALKAYWYDGRIGVGDTGDANTAAPKGTRGKSNVPPLLTELVAKYPEQKFDSNGTIYVGEKGMLYTGTYGGSMRIVSPEQMKATPAPAKTLPRPSSVGSDFLRAVREGKNDTASHFDYSAKLTEFTLLGNLAQRAGVGNPVQWDGPNMRVTNLTDLNQWVKIENREGWRV</sequence>
<dbReference type="Gene3D" id="3.40.50.720">
    <property type="entry name" value="NAD(P)-binding Rossmann-like Domain"/>
    <property type="match status" value="1"/>
</dbReference>
<dbReference type="KEGG" id="aagg:ETAA8_01390"/>
<dbReference type="PANTHER" id="PTHR43818:SF10">
    <property type="entry name" value="NADH-DEPENDENT DEHYDROGENASE-RELATED"/>
    <property type="match status" value="1"/>
</dbReference>
<dbReference type="InterPro" id="IPR043906">
    <property type="entry name" value="Gfo/Idh/MocA_OxRdtase_bact_C"/>
</dbReference>
<protein>
    <submittedName>
        <fullName evidence="4">Inositol 2-dehydrogenase/D-chiro-inositol 3-dehydrogenase</fullName>
        <ecNumber evidence="4">1.1.1.18</ecNumber>
    </submittedName>
</protein>
<dbReference type="InterPro" id="IPR036291">
    <property type="entry name" value="NAD(P)-bd_dom_sf"/>
</dbReference>
<dbReference type="SUPFAM" id="SSF51735">
    <property type="entry name" value="NAD(P)-binding Rossmann-fold domains"/>
    <property type="match status" value="1"/>
</dbReference>
<dbReference type="Gene3D" id="3.30.360.10">
    <property type="entry name" value="Dihydrodipicolinate Reductase, domain 2"/>
    <property type="match status" value="1"/>
</dbReference>
<dbReference type="EC" id="1.1.1.18" evidence="4"/>
<dbReference type="InterPro" id="IPR006311">
    <property type="entry name" value="TAT_signal"/>
</dbReference>
<evidence type="ECO:0000313" key="4">
    <source>
        <dbReference type="EMBL" id="QDU25078.1"/>
    </source>
</evidence>
<feature type="domain" description="Gfo/Idh/MocA-like oxidoreductase N-terminal" evidence="2">
    <location>
        <begin position="46"/>
        <end position="170"/>
    </location>
</feature>
<evidence type="ECO:0000313" key="5">
    <source>
        <dbReference type="Proteomes" id="UP000315017"/>
    </source>
</evidence>
<dbReference type="GO" id="GO:0000166">
    <property type="term" value="F:nucleotide binding"/>
    <property type="evidence" value="ECO:0007669"/>
    <property type="project" value="InterPro"/>
</dbReference>
<keyword evidence="4" id="KW-0560">Oxidoreductase</keyword>
<evidence type="ECO:0000259" key="2">
    <source>
        <dbReference type="Pfam" id="PF01408"/>
    </source>
</evidence>
<name>A0A517Y493_9BACT</name>
<dbReference type="PANTHER" id="PTHR43818">
    <property type="entry name" value="BCDNA.GH03377"/>
    <property type="match status" value="1"/>
</dbReference>